<accession>A0A4R0NYX3</accession>
<dbReference type="EMBL" id="SJSN01000010">
    <property type="protein sequence ID" value="TCD07670.1"/>
    <property type="molecule type" value="Genomic_DNA"/>
</dbReference>
<dbReference type="Pfam" id="PF01381">
    <property type="entry name" value="HTH_3"/>
    <property type="match status" value="1"/>
</dbReference>
<dbReference type="InterPro" id="IPR001387">
    <property type="entry name" value="Cro/C1-type_HTH"/>
</dbReference>
<dbReference type="SUPFAM" id="SSF47413">
    <property type="entry name" value="lambda repressor-like DNA-binding domains"/>
    <property type="match status" value="1"/>
</dbReference>
<dbReference type="OrthoDB" id="1258472at2"/>
<dbReference type="GO" id="GO:0003677">
    <property type="term" value="F:DNA binding"/>
    <property type="evidence" value="ECO:0007669"/>
    <property type="project" value="InterPro"/>
</dbReference>
<organism evidence="2 3">
    <name type="scientific">Pedobacter frigidisoli</name>
    <dbReference type="NCBI Taxonomy" id="2530455"/>
    <lineage>
        <taxon>Bacteria</taxon>
        <taxon>Pseudomonadati</taxon>
        <taxon>Bacteroidota</taxon>
        <taxon>Sphingobacteriia</taxon>
        <taxon>Sphingobacteriales</taxon>
        <taxon>Sphingobacteriaceae</taxon>
        <taxon>Pedobacter</taxon>
    </lineage>
</organism>
<dbReference type="PROSITE" id="PS50943">
    <property type="entry name" value="HTH_CROC1"/>
    <property type="match status" value="1"/>
</dbReference>
<dbReference type="RefSeq" id="WP_131559888.1">
    <property type="nucleotide sequence ID" value="NZ_SJSN01000010.1"/>
</dbReference>
<comment type="caution">
    <text evidence="2">The sequence shown here is derived from an EMBL/GenBank/DDBJ whole genome shotgun (WGS) entry which is preliminary data.</text>
</comment>
<dbReference type="InterPro" id="IPR010982">
    <property type="entry name" value="Lambda_DNA-bd_dom_sf"/>
</dbReference>
<gene>
    <name evidence="2" type="ORF">EZ449_14135</name>
</gene>
<dbReference type="AlphaFoldDB" id="A0A4R0NYX3"/>
<dbReference type="CDD" id="cd00093">
    <property type="entry name" value="HTH_XRE"/>
    <property type="match status" value="1"/>
</dbReference>
<evidence type="ECO:0000259" key="1">
    <source>
        <dbReference type="PROSITE" id="PS50943"/>
    </source>
</evidence>
<keyword evidence="3" id="KW-1185">Reference proteome</keyword>
<reference evidence="2 3" key="1">
    <citation type="submission" date="2019-02" db="EMBL/GenBank/DDBJ databases">
        <title>Pedobacter sp. RP-3-11 sp. nov., isolated from Arctic soil.</title>
        <authorList>
            <person name="Dahal R.H."/>
        </authorList>
    </citation>
    <scope>NUCLEOTIDE SEQUENCE [LARGE SCALE GENOMIC DNA]</scope>
    <source>
        <strain evidence="2 3">RP-3-11</strain>
    </source>
</reference>
<evidence type="ECO:0000313" key="3">
    <source>
        <dbReference type="Proteomes" id="UP000291485"/>
    </source>
</evidence>
<dbReference type="Proteomes" id="UP000291485">
    <property type="component" value="Unassembled WGS sequence"/>
</dbReference>
<dbReference type="SMART" id="SM00530">
    <property type="entry name" value="HTH_XRE"/>
    <property type="match status" value="1"/>
</dbReference>
<dbReference type="Gene3D" id="1.10.260.40">
    <property type="entry name" value="lambda repressor-like DNA-binding domains"/>
    <property type="match status" value="1"/>
</dbReference>
<protein>
    <submittedName>
        <fullName evidence="2">XRE family transcriptional regulator</fullName>
    </submittedName>
</protein>
<proteinExistence type="predicted"/>
<name>A0A4R0NYX3_9SPHI</name>
<evidence type="ECO:0000313" key="2">
    <source>
        <dbReference type="EMBL" id="TCD07670.1"/>
    </source>
</evidence>
<sequence length="121" mass="13723">MPSLKVIISEIDYNVILNVKKLREERGISQRELSELMTLSQSFVGKAEALGQPEKYSLRHLRLIAKALSLDSIKEIMPPSVPENDMIEITYEKVSRINERGVVGKKVEDKVISIKATERSK</sequence>
<feature type="domain" description="HTH cro/C1-type" evidence="1">
    <location>
        <begin position="19"/>
        <end position="76"/>
    </location>
</feature>